<keyword evidence="2 4" id="KW-0418">Kinase</keyword>
<dbReference type="SUPFAM" id="SSF53613">
    <property type="entry name" value="Ribokinase-like"/>
    <property type="match status" value="1"/>
</dbReference>
<proteinExistence type="predicted"/>
<dbReference type="RefSeq" id="WP_022675485.1">
    <property type="nucleotide sequence ID" value="NZ_CP140001.1"/>
</dbReference>
<evidence type="ECO:0000313" key="4">
    <source>
        <dbReference type="EMBL" id="MDR6511128.1"/>
    </source>
</evidence>
<evidence type="ECO:0000259" key="3">
    <source>
        <dbReference type="Pfam" id="PF00294"/>
    </source>
</evidence>
<sequence>MTVRFDVAVVGEIYVDHIFSGFPAWPLPGEEVTTDAYTREMGGGTIATACGLARLGRKVGVVGLIGADDRAWFEQRLAGYGVAFDGIRIGDGFTGTTISISTPQDRSFFTHIGVNSAVGALAMGDGLATLCAASHVHFAMPVPHTVAQVVLPLLAARGITTSLDMGYQPEWLASPVNRPTITQVDYLMPNEKEAELLFGSTDVGTYFDHAARIGIRNPLLKLGARGAAALDNGEIVHVRPPVVQAVDATGAGDAFDAGFIDALLDAAPLRRRLERGCITGALSTRKPGALGGIPDAQELWTVHDRNYALHD</sequence>
<dbReference type="InterPro" id="IPR029056">
    <property type="entry name" value="Ribokinase-like"/>
</dbReference>
<organism evidence="4 5">
    <name type="scientific">Novosphingobium capsulatum</name>
    <dbReference type="NCBI Taxonomy" id="13688"/>
    <lineage>
        <taxon>Bacteria</taxon>
        <taxon>Pseudomonadati</taxon>
        <taxon>Pseudomonadota</taxon>
        <taxon>Alphaproteobacteria</taxon>
        <taxon>Sphingomonadales</taxon>
        <taxon>Sphingomonadaceae</taxon>
        <taxon>Novosphingobium</taxon>
    </lineage>
</organism>
<dbReference type="PANTHER" id="PTHR10584:SF166">
    <property type="entry name" value="RIBOKINASE"/>
    <property type="match status" value="1"/>
</dbReference>
<dbReference type="InterPro" id="IPR011611">
    <property type="entry name" value="PfkB_dom"/>
</dbReference>
<dbReference type="Pfam" id="PF00294">
    <property type="entry name" value="PfkB"/>
    <property type="match status" value="1"/>
</dbReference>
<dbReference type="PANTHER" id="PTHR10584">
    <property type="entry name" value="SUGAR KINASE"/>
    <property type="match status" value="1"/>
</dbReference>
<reference evidence="4 5" key="1">
    <citation type="submission" date="2023-07" db="EMBL/GenBank/DDBJ databases">
        <title>Sorghum-associated microbial communities from plants grown in Nebraska, USA.</title>
        <authorList>
            <person name="Schachtman D."/>
        </authorList>
    </citation>
    <scope>NUCLEOTIDE SEQUENCE [LARGE SCALE GENOMIC DNA]</scope>
    <source>
        <strain evidence="4 5">DS1027</strain>
    </source>
</reference>
<feature type="domain" description="Carbohydrate kinase PfkB" evidence="3">
    <location>
        <begin position="6"/>
        <end position="294"/>
    </location>
</feature>
<comment type="caution">
    <text evidence="4">The sequence shown here is derived from an EMBL/GenBank/DDBJ whole genome shotgun (WGS) entry which is preliminary data.</text>
</comment>
<name>A0ABU1MLB0_9SPHN</name>
<dbReference type="Proteomes" id="UP001184150">
    <property type="component" value="Unassembled WGS sequence"/>
</dbReference>
<accession>A0ABU1MLB0</accession>
<evidence type="ECO:0000256" key="1">
    <source>
        <dbReference type="ARBA" id="ARBA00022679"/>
    </source>
</evidence>
<evidence type="ECO:0000256" key="2">
    <source>
        <dbReference type="ARBA" id="ARBA00022777"/>
    </source>
</evidence>
<dbReference type="Gene3D" id="3.40.1190.20">
    <property type="match status" value="1"/>
</dbReference>
<keyword evidence="5" id="KW-1185">Reference proteome</keyword>
<evidence type="ECO:0000313" key="5">
    <source>
        <dbReference type="Proteomes" id="UP001184150"/>
    </source>
</evidence>
<gene>
    <name evidence="4" type="ORF">J2792_002000</name>
</gene>
<dbReference type="GO" id="GO:0016301">
    <property type="term" value="F:kinase activity"/>
    <property type="evidence" value="ECO:0007669"/>
    <property type="project" value="UniProtKB-KW"/>
</dbReference>
<protein>
    <submittedName>
        <fullName evidence="4">Sugar/nucleoside kinase (Ribokinase family)</fullName>
    </submittedName>
</protein>
<keyword evidence="1" id="KW-0808">Transferase</keyword>
<dbReference type="EMBL" id="JAVDRD010000004">
    <property type="protein sequence ID" value="MDR6511128.1"/>
    <property type="molecule type" value="Genomic_DNA"/>
</dbReference>